<evidence type="ECO:0000313" key="2">
    <source>
        <dbReference type="Proteomes" id="UP000075809"/>
    </source>
</evidence>
<keyword evidence="2" id="KW-1185">Reference proteome</keyword>
<gene>
    <name evidence="1" type="ORF">ALC60_12548</name>
</gene>
<dbReference type="EMBL" id="KQ983002">
    <property type="protein sequence ID" value="KYQ48412.1"/>
    <property type="molecule type" value="Genomic_DNA"/>
</dbReference>
<organism evidence="1 2">
    <name type="scientific">Mycetomoellerius zeteki</name>
    <dbReference type="NCBI Taxonomy" id="64791"/>
    <lineage>
        <taxon>Eukaryota</taxon>
        <taxon>Metazoa</taxon>
        <taxon>Ecdysozoa</taxon>
        <taxon>Arthropoda</taxon>
        <taxon>Hexapoda</taxon>
        <taxon>Insecta</taxon>
        <taxon>Pterygota</taxon>
        <taxon>Neoptera</taxon>
        <taxon>Endopterygota</taxon>
        <taxon>Hymenoptera</taxon>
        <taxon>Apocrita</taxon>
        <taxon>Aculeata</taxon>
        <taxon>Formicoidea</taxon>
        <taxon>Formicidae</taxon>
        <taxon>Myrmicinae</taxon>
        <taxon>Mycetomoellerius</taxon>
    </lineage>
</organism>
<dbReference type="Proteomes" id="UP000075809">
    <property type="component" value="Unassembled WGS sequence"/>
</dbReference>
<protein>
    <submittedName>
        <fullName evidence="1">Uncharacterized protein</fullName>
    </submittedName>
</protein>
<accession>A0A151WKK9</accession>
<reference evidence="1 2" key="1">
    <citation type="submission" date="2015-09" db="EMBL/GenBank/DDBJ databases">
        <title>Trachymyrmex zeteki WGS genome.</title>
        <authorList>
            <person name="Nygaard S."/>
            <person name="Hu H."/>
            <person name="Boomsma J."/>
            <person name="Zhang G."/>
        </authorList>
    </citation>
    <scope>NUCLEOTIDE SEQUENCE [LARGE SCALE GENOMIC DNA]</scope>
    <source>
        <strain evidence="1">Tzet28-1</strain>
        <tissue evidence="1">Whole body</tissue>
    </source>
</reference>
<evidence type="ECO:0000313" key="1">
    <source>
        <dbReference type="EMBL" id="KYQ48412.1"/>
    </source>
</evidence>
<sequence length="125" mass="14013">MQFPFDFPFSTPTPMYSRLTQIAVPSSAVKCSTKAQRHSDMIDRPFVKSADAIYLEEDGGLQQYDFSSVNYVSLCGTLPNPSKTIVDLKPRKFIATKDSAVSTNRIKISQLLSYNLSLSMTFERS</sequence>
<proteinExistence type="predicted"/>
<name>A0A151WKK9_9HYME</name>
<dbReference type="AlphaFoldDB" id="A0A151WKK9"/>